<evidence type="ECO:0000256" key="2">
    <source>
        <dbReference type="ARBA" id="ARBA00023043"/>
    </source>
</evidence>
<sequence>MWGAAENQLGDLAMKLLAACKSGALPTVRSIAPKLYGGIKPLASDPSTQLPPIQAMLATAAKNGRVDIMRYLMTTMPACINAERRWNPPVPYPIDQLPEQWRHAWWDIVVLGALQSSHIPVVQLLLNEGLGVNYVMEKLGPPLIVAIYKKDAAMARFLLERGAEPNGVSWVMEESFLALATKHPSCDILTALLDHGANIPGSRALFAAARAGNLAAAEVLLVRGADVNEVANLDFYDDRRDNLGTALHAAAEHGKSDMVAFLLKHGARTDLKNGDSMIARDIAEKHGKTDVVKMLDKAE</sequence>
<feature type="repeat" description="ANK" evidence="3">
    <location>
        <begin position="200"/>
        <end position="232"/>
    </location>
</feature>
<dbReference type="SUPFAM" id="SSF48403">
    <property type="entry name" value="Ankyrin repeat"/>
    <property type="match status" value="1"/>
</dbReference>
<dbReference type="PANTHER" id="PTHR24198">
    <property type="entry name" value="ANKYRIN REPEAT AND PROTEIN KINASE DOMAIN-CONTAINING PROTEIN"/>
    <property type="match status" value="1"/>
</dbReference>
<dbReference type="InterPro" id="IPR036770">
    <property type="entry name" value="Ankyrin_rpt-contain_sf"/>
</dbReference>
<evidence type="ECO:0000313" key="5">
    <source>
        <dbReference type="Proteomes" id="UP000748025"/>
    </source>
</evidence>
<dbReference type="Pfam" id="PF00023">
    <property type="entry name" value="Ank"/>
    <property type="match status" value="1"/>
</dbReference>
<dbReference type="InterPro" id="IPR002110">
    <property type="entry name" value="Ankyrin_rpt"/>
</dbReference>
<dbReference type="Proteomes" id="UP000748025">
    <property type="component" value="Unassembled WGS sequence"/>
</dbReference>
<organism evidence="4 5">
    <name type="scientific">Claviceps pusilla</name>
    <dbReference type="NCBI Taxonomy" id="123648"/>
    <lineage>
        <taxon>Eukaryota</taxon>
        <taxon>Fungi</taxon>
        <taxon>Dikarya</taxon>
        <taxon>Ascomycota</taxon>
        <taxon>Pezizomycotina</taxon>
        <taxon>Sordariomycetes</taxon>
        <taxon>Hypocreomycetidae</taxon>
        <taxon>Hypocreales</taxon>
        <taxon>Clavicipitaceae</taxon>
        <taxon>Claviceps</taxon>
    </lineage>
</organism>
<feature type="repeat" description="ANK" evidence="3">
    <location>
        <begin position="242"/>
        <end position="274"/>
    </location>
</feature>
<proteinExistence type="predicted"/>
<keyword evidence="2 3" id="KW-0040">ANK repeat</keyword>
<evidence type="ECO:0000256" key="1">
    <source>
        <dbReference type="ARBA" id="ARBA00022737"/>
    </source>
</evidence>
<dbReference type="AlphaFoldDB" id="A0A9P7SYU2"/>
<reference evidence="4" key="1">
    <citation type="journal article" date="2020" name="bioRxiv">
        <title>Whole genome comparisons of ergot fungi reveals the divergence and evolution of species within the genus Claviceps are the result of varying mechanisms driving genome evolution and host range expansion.</title>
        <authorList>
            <person name="Wyka S.A."/>
            <person name="Mondo S.J."/>
            <person name="Liu M."/>
            <person name="Dettman J."/>
            <person name="Nalam V."/>
            <person name="Broders K.D."/>
        </authorList>
    </citation>
    <scope>NUCLEOTIDE SEQUENCE</scope>
    <source>
        <strain evidence="4">CCC 602</strain>
    </source>
</reference>
<accession>A0A9P7SYU2</accession>
<dbReference type="Pfam" id="PF12796">
    <property type="entry name" value="Ank_2"/>
    <property type="match status" value="1"/>
</dbReference>
<gene>
    <name evidence="4" type="ORF">E4U43_001996</name>
</gene>
<keyword evidence="1" id="KW-0677">Repeat</keyword>
<evidence type="ECO:0000313" key="4">
    <source>
        <dbReference type="EMBL" id="KAG5999565.1"/>
    </source>
</evidence>
<name>A0A9P7SYU2_9HYPO</name>
<dbReference type="EMBL" id="SRPW01001672">
    <property type="protein sequence ID" value="KAG5999565.1"/>
    <property type="molecule type" value="Genomic_DNA"/>
</dbReference>
<evidence type="ECO:0000256" key="3">
    <source>
        <dbReference type="PROSITE-ProRule" id="PRU00023"/>
    </source>
</evidence>
<comment type="caution">
    <text evidence="4">The sequence shown here is derived from an EMBL/GenBank/DDBJ whole genome shotgun (WGS) entry which is preliminary data.</text>
</comment>
<protein>
    <recommendedName>
        <fullName evidence="6">Ankyrin</fullName>
    </recommendedName>
</protein>
<evidence type="ECO:0008006" key="6">
    <source>
        <dbReference type="Google" id="ProtNLM"/>
    </source>
</evidence>
<dbReference type="PROSITE" id="PS50088">
    <property type="entry name" value="ANK_REPEAT"/>
    <property type="match status" value="2"/>
</dbReference>
<dbReference type="Gene3D" id="1.25.40.20">
    <property type="entry name" value="Ankyrin repeat-containing domain"/>
    <property type="match status" value="1"/>
</dbReference>
<keyword evidence="5" id="KW-1185">Reference proteome</keyword>
<dbReference type="PROSITE" id="PS50297">
    <property type="entry name" value="ANK_REP_REGION"/>
    <property type="match status" value="2"/>
</dbReference>
<dbReference type="PANTHER" id="PTHR24198:SF165">
    <property type="entry name" value="ANKYRIN REPEAT-CONTAINING PROTEIN-RELATED"/>
    <property type="match status" value="1"/>
</dbReference>
<dbReference type="OrthoDB" id="20872at2759"/>
<dbReference type="SMART" id="SM00248">
    <property type="entry name" value="ANK"/>
    <property type="match status" value="6"/>
</dbReference>